<evidence type="ECO:0000259" key="2">
    <source>
        <dbReference type="Pfam" id="PF13218"/>
    </source>
</evidence>
<dbReference type="InterPro" id="IPR018756">
    <property type="entry name" value="DUF2314"/>
</dbReference>
<dbReference type="OrthoDB" id="1846902at2"/>
<gene>
    <name evidence="4" type="ORF">SAMN05444362_101183</name>
</gene>
<organism evidence="4 5">
    <name type="scientific">Dysgonomonas macrotermitis</name>
    <dbReference type="NCBI Taxonomy" id="1346286"/>
    <lineage>
        <taxon>Bacteria</taxon>
        <taxon>Pseudomonadati</taxon>
        <taxon>Bacteroidota</taxon>
        <taxon>Bacteroidia</taxon>
        <taxon>Bacteroidales</taxon>
        <taxon>Dysgonomonadaceae</taxon>
        <taxon>Dysgonomonas</taxon>
    </lineage>
</organism>
<protein>
    <submittedName>
        <fullName evidence="4">Uncharacterized protein</fullName>
    </submittedName>
</protein>
<feature type="domain" description="DUF4026" evidence="2">
    <location>
        <begin position="20"/>
        <end position="171"/>
    </location>
</feature>
<dbReference type="AlphaFoldDB" id="A0A1M4SYF4"/>
<dbReference type="Proteomes" id="UP000184480">
    <property type="component" value="Unassembled WGS sequence"/>
</dbReference>
<dbReference type="InterPro" id="IPR025102">
    <property type="entry name" value="DUF4026_N"/>
</dbReference>
<sequence length="449" mass="52502">MHTNDKKYKLLSDGEKLTPSVIGVIPYQNHGLPEIREKLCSYSFNNNIRILSVDDAHLADTCNKRGYTVTLEYERNIYTIQISIVKTDNINFQDFGLDDMIDEGEFLSAITSTEYIEIRMMFGKNPLKSFHCQLQLSYSLIPDAWMVIDCATYRVLPRKWLKLAAKSKTPPSPDYLYSLHAVYEEKEGYRNYWFKTHGLLRCGFVDLEILNIRSGEQQMYDLINNVVKRFLYNPPLENEKFTIGFDGLQINLTWIRWERALAYFSENILGGDEDRYSDEIKHPDPSGILFAIEDGNLISPEIYARALSNNPILFISEEETCRMGNLARERYPFFFDLFSKFLTTRNSSFLKKLVNNTRLKPKEDWFFWAKIGLIIDDAKNETEKEHLWFTVIDAGECNIRCQLINDPYWISNIYKGDIRTFPTEMITDWLIADKDGNQYTPDSIYQLLD</sequence>
<dbReference type="Pfam" id="PF10077">
    <property type="entry name" value="DUF2314"/>
    <property type="match status" value="1"/>
</dbReference>
<evidence type="ECO:0000259" key="3">
    <source>
        <dbReference type="Pfam" id="PF22789"/>
    </source>
</evidence>
<feature type="domain" description="DUF2314" evidence="1">
    <location>
        <begin position="349"/>
        <end position="435"/>
    </location>
</feature>
<accession>A0A1M4SYF4</accession>
<name>A0A1M4SYF4_9BACT</name>
<evidence type="ECO:0000313" key="5">
    <source>
        <dbReference type="Proteomes" id="UP000184480"/>
    </source>
</evidence>
<reference evidence="5" key="1">
    <citation type="submission" date="2016-11" db="EMBL/GenBank/DDBJ databases">
        <authorList>
            <person name="Varghese N."/>
            <person name="Submissions S."/>
        </authorList>
    </citation>
    <scope>NUCLEOTIDE SEQUENCE [LARGE SCALE GENOMIC DNA]</scope>
    <source>
        <strain evidence="5">DSM 27370</strain>
    </source>
</reference>
<evidence type="ECO:0000313" key="4">
    <source>
        <dbReference type="EMBL" id="SHE37194.1"/>
    </source>
</evidence>
<feature type="domain" description="DUF4026" evidence="3">
    <location>
        <begin position="179"/>
        <end position="290"/>
    </location>
</feature>
<dbReference type="STRING" id="1346286.SAMN05444362_101183"/>
<dbReference type="EMBL" id="FQUC01000001">
    <property type="protein sequence ID" value="SHE37194.1"/>
    <property type="molecule type" value="Genomic_DNA"/>
</dbReference>
<evidence type="ECO:0000259" key="1">
    <source>
        <dbReference type="Pfam" id="PF10077"/>
    </source>
</evidence>
<dbReference type="Pfam" id="PF22789">
    <property type="entry name" value="DUF4026_C"/>
    <property type="match status" value="1"/>
</dbReference>
<dbReference type="Pfam" id="PF13218">
    <property type="entry name" value="DUF4026_N"/>
    <property type="match status" value="1"/>
</dbReference>
<dbReference type="RefSeq" id="WP_062175291.1">
    <property type="nucleotide sequence ID" value="NZ_BBXL01000001.1"/>
</dbReference>
<proteinExistence type="predicted"/>
<dbReference type="InterPro" id="IPR053886">
    <property type="entry name" value="DUF4026_middle"/>
</dbReference>
<keyword evidence="5" id="KW-1185">Reference proteome</keyword>